<accession>A0A2Z2KKS5</accession>
<dbReference type="InterPro" id="IPR042229">
    <property type="entry name" value="Listeria/Bacterioides_rpt_sf"/>
</dbReference>
<dbReference type="Pfam" id="PF00395">
    <property type="entry name" value="SLH"/>
    <property type="match status" value="3"/>
</dbReference>
<dbReference type="Proteomes" id="UP000249890">
    <property type="component" value="Chromosome"/>
</dbReference>
<feature type="domain" description="Fibronectin type-III" evidence="2">
    <location>
        <begin position="1038"/>
        <end position="1134"/>
    </location>
</feature>
<evidence type="ECO:0000259" key="3">
    <source>
        <dbReference type="PROSITE" id="PS51272"/>
    </source>
</evidence>
<dbReference type="InterPro" id="IPR051465">
    <property type="entry name" value="Cell_Envelope_Struct_Comp"/>
</dbReference>
<dbReference type="InterPro" id="IPR044060">
    <property type="entry name" value="Bacterial_rp_domain"/>
</dbReference>
<evidence type="ECO:0000259" key="2">
    <source>
        <dbReference type="PROSITE" id="PS50853"/>
    </source>
</evidence>
<name>A0A2Z2KKS5_9BACL</name>
<dbReference type="InterPro" id="IPR036116">
    <property type="entry name" value="FN3_sf"/>
</dbReference>
<dbReference type="Pfam" id="PF18998">
    <property type="entry name" value="Flg_new_2"/>
    <property type="match status" value="8"/>
</dbReference>
<dbReference type="PANTHER" id="PTHR43308:SF5">
    <property type="entry name" value="S-LAYER PROTEIN _ PEPTIDOGLYCAN ENDO-BETA-N-ACETYLGLUCOSAMINIDASE"/>
    <property type="match status" value="1"/>
</dbReference>
<dbReference type="EMBL" id="CP021780">
    <property type="protein sequence ID" value="ASA24845.1"/>
    <property type="molecule type" value="Genomic_DNA"/>
</dbReference>
<dbReference type="Pfam" id="PF09479">
    <property type="entry name" value="Flg_new"/>
    <property type="match status" value="1"/>
</dbReference>
<dbReference type="PANTHER" id="PTHR43308">
    <property type="entry name" value="OUTER MEMBRANE PROTEIN ALPHA-RELATED"/>
    <property type="match status" value="1"/>
</dbReference>
<evidence type="ECO:0000313" key="5">
    <source>
        <dbReference type="Proteomes" id="UP000249890"/>
    </source>
</evidence>
<dbReference type="SMART" id="SM00060">
    <property type="entry name" value="FN3"/>
    <property type="match status" value="2"/>
</dbReference>
<dbReference type="PROSITE" id="PS50853">
    <property type="entry name" value="FN3"/>
    <property type="match status" value="1"/>
</dbReference>
<dbReference type="Gene3D" id="2.60.40.10">
    <property type="entry name" value="Immunoglobulins"/>
    <property type="match status" value="2"/>
</dbReference>
<dbReference type="SUPFAM" id="SSF49265">
    <property type="entry name" value="Fibronectin type III"/>
    <property type="match status" value="2"/>
</dbReference>
<keyword evidence="5" id="KW-1185">Reference proteome</keyword>
<feature type="domain" description="SLH" evidence="3">
    <location>
        <begin position="1602"/>
        <end position="1661"/>
    </location>
</feature>
<dbReference type="InterPro" id="IPR001119">
    <property type="entry name" value="SLH_dom"/>
</dbReference>
<proteinExistence type="predicted"/>
<organism evidence="4 5">
    <name type="scientific">Paenibacillus donghaensis</name>
    <dbReference type="NCBI Taxonomy" id="414771"/>
    <lineage>
        <taxon>Bacteria</taxon>
        <taxon>Bacillati</taxon>
        <taxon>Bacillota</taxon>
        <taxon>Bacilli</taxon>
        <taxon>Bacillales</taxon>
        <taxon>Paenibacillaceae</taxon>
        <taxon>Paenibacillus</taxon>
    </lineage>
</organism>
<evidence type="ECO:0000313" key="4">
    <source>
        <dbReference type="EMBL" id="ASA24845.1"/>
    </source>
</evidence>
<feature type="domain" description="SLH" evidence="3">
    <location>
        <begin position="1535"/>
        <end position="1594"/>
    </location>
</feature>
<dbReference type="PROSITE" id="PS51272">
    <property type="entry name" value="SLH"/>
    <property type="match status" value="3"/>
</dbReference>
<dbReference type="CDD" id="cd00063">
    <property type="entry name" value="FN3"/>
    <property type="match status" value="2"/>
</dbReference>
<protein>
    <submittedName>
        <fullName evidence="4">Uncharacterized protein</fullName>
    </submittedName>
</protein>
<sequence length="1661" mass="173864">MGNFFTKSKIISIVVITTLLCTSFFSSMGSKVFAASGMLTFSGVNETNSGEVLHDGVGFNNGDLAATDISGIQLDIFNVNKGSLGTQTGSFTYRQDINPLVAGDQSVVAPIDATSGAYNQSKAPDIIIIKSNDGSAFHFKSIFVVDSDGQPQIKFEGFLDGVSTGAVILDINQNDFIETFTPSNGLTASIFQNVDEVRISNQYQGDMAWGNMIGFNHIEIGDPVTETGSGVITFSNNGNNGGSIITDGQGGSTDLAGVHVLISPIDIDGNTPAGFFMNYHDEQDWDVPPIVTPDDLNNGTIYGISIKSSPVVKFSMSSLNFYDWGNWDGGTYSIQAYTDGLAVGSPVSFIGNMDLNYVNIDLSLNTSFYNIDEVRIYRAGDNWFGINNIAIGSPKGASTYTLSYAAGSNGTLTGNAAQTVNSGDSGTAVTAVADAGYHFVKWSDDVTTATRTDANVLANVDVTASFAVNTYKLNYAAGNNGSLTGNAAQTVNSGANGTAVTAVADAGYHFVKWSDDVTTATRTDANVLANVDVTASFAVNTYKLNYTAGNNGTLTGSVAQTVNSGANGTAVTAVPDAGYHFVKWSDDVLTATRTDINVLADVDVTASFAVNTYKLNYAAGSNGTLTGIAAQTVNSGASGTAVTAVADAGYHFVKWSDDVTTATRTDANVLANVDVTASFAVNTYKLSYAAGNNGSLTGNAAQTVNSGASGTAVTAVADAGYHFVKWSDDVSTATRTDANVLANVDVTASFAVNTYKLNYAAGSNGTLTGIATQTVNNGANGTAVTAVPDAGYHFVKWSDDVSTATRTDANVLANVDVTASFAVNTYKLNYAAGSNGTLTGSATQTVNSGASGTAVTAVADAGYHFVKWSDDVLTATRTDINVLANVDVTASFAVNTYKLNYAAGNNGSLTGNAAQTVNSGANGTAVTAVADAGYHFVKWSDDDTTATRMDANVLANVDVTASFAANTYTISFNSNGGLPVDSQNVTYSAFATEPKAPIKAGYTFAGWYVDSNLTTKFNFTTTAITSDVTLFAKWLINPPEAPVIQSATSGNSSVVVQWTNVPNATEYLIYQSTAAGSYGNPLTTVSGTLNNYEILNLKNGTPYYFVVKATNDGGDSILSNELSATPMTLATPPTNIIATAGNTQAIISFTGSADDGGSTVTAYEVSEASGKIMATGTTSPITITGLSNGTAYSFTVKAINNVGSSISSAISNTVTPTSPSSGGGSIQPVPSSIPTVIPETTGTATTAVEVLVNGKVENAGTATTTQVNSQSVTTIAVDQEKLDDRLALEGQGAVITIPVHSNSDVIIGELNGQMIKNLEQNQAVLELKTERATYTLPSLLINIDSISKQLGESIALQDIEIQILISKPTSGMLKIVENSAVASGYSIVIPPIDFSVQAIYGNTTIELSKFKAYVERTIEIPEGIDPDRITTGIVVESDGTVRHVPTKIVVIDRKYFAKVSSLTNSSYTIVWHPLEFKDVAQHWAKDAVNDMGSRMVINGIGDEQFNPDQDITRAEFAAIMVRGLGLKLENNLTTFTDVKVEEWYSSAIQTLYSYNLINGFEEGTFRPMDKITREQAMVIIAKAMTITDLKAKLAALDTVDILHPYTDAANVSSWASGSIADVLEAGIVSGRSNAELAPKAYITRAEVAAIVQRLLQKSGLI</sequence>
<gene>
    <name evidence="4" type="ORF">B9T62_31250</name>
</gene>
<dbReference type="InterPro" id="IPR013378">
    <property type="entry name" value="InlB-like_B-rpt"/>
</dbReference>
<comment type="subcellular location">
    <subcellularLocation>
        <location evidence="1">Cell envelope</location>
    </subcellularLocation>
</comment>
<dbReference type="InterPro" id="IPR013783">
    <property type="entry name" value="Ig-like_fold"/>
</dbReference>
<dbReference type="GO" id="GO:0030313">
    <property type="term" value="C:cell envelope"/>
    <property type="evidence" value="ECO:0007669"/>
    <property type="project" value="UniProtKB-SubCell"/>
</dbReference>
<evidence type="ECO:0000256" key="1">
    <source>
        <dbReference type="ARBA" id="ARBA00004196"/>
    </source>
</evidence>
<reference evidence="4 5" key="1">
    <citation type="submission" date="2017-06" db="EMBL/GenBank/DDBJ databases">
        <title>Complete genome sequence of Paenibacillus donghaensis KCTC 13049T isolated from East Sea sediment, South Korea.</title>
        <authorList>
            <person name="Jung B.K."/>
            <person name="Hong S.-J."/>
            <person name="Shin J.-H."/>
        </authorList>
    </citation>
    <scope>NUCLEOTIDE SEQUENCE [LARGE SCALE GENOMIC DNA]</scope>
    <source>
        <strain evidence="4 5">KCTC 13049</strain>
    </source>
</reference>
<dbReference type="Gene3D" id="2.60.40.4270">
    <property type="entry name" value="Listeria-Bacteroides repeat domain"/>
    <property type="match status" value="1"/>
</dbReference>
<dbReference type="NCBIfam" id="TIGR02543">
    <property type="entry name" value="List_Bact_rpt"/>
    <property type="match status" value="1"/>
</dbReference>
<dbReference type="OrthoDB" id="663332at2"/>
<feature type="domain" description="SLH" evidence="3">
    <location>
        <begin position="1471"/>
        <end position="1534"/>
    </location>
</feature>
<dbReference type="InterPro" id="IPR003961">
    <property type="entry name" value="FN3_dom"/>
</dbReference>
<dbReference type="KEGG" id="pdh:B9T62_31250"/>
<dbReference type="Pfam" id="PF00041">
    <property type="entry name" value="fn3"/>
    <property type="match status" value="2"/>
</dbReference>